<name>A0ABT6KIT2_9CYAN</name>
<keyword evidence="2" id="KW-0812">Transmembrane</keyword>
<dbReference type="Pfam" id="PF22679">
    <property type="entry name" value="T1R_D3-like"/>
    <property type="match status" value="1"/>
</dbReference>
<keyword evidence="1" id="KW-0680">Restriction system</keyword>
<organism evidence="4 5">
    <name type="scientific">Anabaenopsis tanganyikae CS-531</name>
    <dbReference type="NCBI Taxonomy" id="2785304"/>
    <lineage>
        <taxon>Bacteria</taxon>
        <taxon>Bacillati</taxon>
        <taxon>Cyanobacteriota</taxon>
        <taxon>Cyanophyceae</taxon>
        <taxon>Nostocales</taxon>
        <taxon>Nodulariaceae</taxon>
        <taxon>Anabaenopsis</taxon>
        <taxon>Anabaenopsis tanganyikae</taxon>
    </lineage>
</organism>
<dbReference type="PANTHER" id="PTHR30195:SF15">
    <property type="entry name" value="TYPE I RESTRICTION ENZYME HINDI ENDONUCLEASE SUBUNIT"/>
    <property type="match status" value="1"/>
</dbReference>
<dbReference type="InterPro" id="IPR051268">
    <property type="entry name" value="Type-I_R_enzyme_R_subunit"/>
</dbReference>
<sequence length="71" mass="8276">MNTLDAQGHDIEYQFKDRENPLRLVFVCAMWLTGFDVPTLSTIYLHKPMKDHTLMQTIARANRVRGANWVV</sequence>
<accession>A0ABT6KIT2</accession>
<keyword evidence="2" id="KW-0472">Membrane</keyword>
<evidence type="ECO:0000256" key="2">
    <source>
        <dbReference type="SAM" id="Phobius"/>
    </source>
</evidence>
<protein>
    <recommendedName>
        <fullName evidence="3">Restriction endonuclease type I HsdR second RecA-like helicase domain-containing protein</fullName>
    </recommendedName>
</protein>
<reference evidence="4 5" key="1">
    <citation type="journal article" date="2023" name="J. Phycol.">
        <title>Chrysosporum ovalisporum is synonymous with the true-branching cyanobacterium Umezakia natans (Nostocales/Aphanizomenonaceae).</title>
        <authorList>
            <person name="McGregor G.B."/>
            <person name="Sendall B.C."/>
            <person name="Niiyama Y."/>
            <person name="Tuji A."/>
            <person name="Willis A."/>
        </authorList>
    </citation>
    <scope>NUCLEOTIDE SEQUENCE [LARGE SCALE GENOMIC DNA]</scope>
    <source>
        <strain evidence="4 5">CS-531</strain>
    </source>
</reference>
<dbReference type="RefSeq" id="WP_280793630.1">
    <property type="nucleotide sequence ID" value="NZ_JANQDF010000178.1"/>
</dbReference>
<feature type="domain" description="Restriction endonuclease type I HsdR second RecA-like helicase" evidence="3">
    <location>
        <begin position="8"/>
        <end position="66"/>
    </location>
</feature>
<keyword evidence="5" id="KW-1185">Reference proteome</keyword>
<comment type="caution">
    <text evidence="4">The sequence shown here is derived from an EMBL/GenBank/DDBJ whole genome shotgun (WGS) entry which is preliminary data.</text>
</comment>
<dbReference type="PANTHER" id="PTHR30195">
    <property type="entry name" value="TYPE I SITE-SPECIFIC DEOXYRIBONUCLEASE PROTEIN SUBUNIT M AND R"/>
    <property type="match status" value="1"/>
</dbReference>
<dbReference type="InterPro" id="IPR027417">
    <property type="entry name" value="P-loop_NTPase"/>
</dbReference>
<gene>
    <name evidence="4" type="ORF">NWP22_17360</name>
</gene>
<keyword evidence="2" id="KW-1133">Transmembrane helix</keyword>
<evidence type="ECO:0000259" key="3">
    <source>
        <dbReference type="Pfam" id="PF22679"/>
    </source>
</evidence>
<evidence type="ECO:0000313" key="4">
    <source>
        <dbReference type="EMBL" id="MDH6107603.1"/>
    </source>
</evidence>
<feature type="transmembrane region" description="Helical" evidence="2">
    <location>
        <begin position="24"/>
        <end position="45"/>
    </location>
</feature>
<dbReference type="Proteomes" id="UP001159386">
    <property type="component" value="Unassembled WGS sequence"/>
</dbReference>
<proteinExistence type="predicted"/>
<evidence type="ECO:0000313" key="5">
    <source>
        <dbReference type="Proteomes" id="UP001159386"/>
    </source>
</evidence>
<dbReference type="EMBL" id="JANQDF010000178">
    <property type="protein sequence ID" value="MDH6107603.1"/>
    <property type="molecule type" value="Genomic_DNA"/>
</dbReference>
<dbReference type="InterPro" id="IPR055180">
    <property type="entry name" value="HsdR_RecA-like_helicase_dom_2"/>
</dbReference>
<dbReference type="Gene3D" id="3.40.50.300">
    <property type="entry name" value="P-loop containing nucleotide triphosphate hydrolases"/>
    <property type="match status" value="1"/>
</dbReference>
<evidence type="ECO:0000256" key="1">
    <source>
        <dbReference type="ARBA" id="ARBA00022747"/>
    </source>
</evidence>